<evidence type="ECO:0000256" key="1">
    <source>
        <dbReference type="SAM" id="MobiDB-lite"/>
    </source>
</evidence>
<dbReference type="EMBL" id="SIHO01000002">
    <property type="protein sequence ID" value="TFU03380.1"/>
    <property type="molecule type" value="Genomic_DNA"/>
</dbReference>
<dbReference type="OrthoDB" id="8909581at2"/>
<accession>A0A4Y9ENT1</accession>
<reference evidence="2 3" key="1">
    <citation type="submission" date="2019-02" db="EMBL/GenBank/DDBJ databases">
        <title>Polymorphobacter sp. isolated from the lake at the Tibet of China.</title>
        <authorList>
            <person name="Li A."/>
        </authorList>
    </citation>
    <scope>NUCLEOTIDE SEQUENCE [LARGE SCALE GENOMIC DNA]</scope>
    <source>
        <strain evidence="2 3">DJ1R-1</strain>
    </source>
</reference>
<gene>
    <name evidence="2" type="ORF">EUV02_09385</name>
</gene>
<dbReference type="Proteomes" id="UP000297737">
    <property type="component" value="Unassembled WGS sequence"/>
</dbReference>
<dbReference type="AlphaFoldDB" id="A0A4Y9ENT1"/>
<keyword evidence="3" id="KW-1185">Reference proteome</keyword>
<comment type="caution">
    <text evidence="2">The sequence shown here is derived from an EMBL/GenBank/DDBJ whole genome shotgun (WGS) entry which is preliminary data.</text>
</comment>
<proteinExistence type="predicted"/>
<dbReference type="PANTHER" id="PTHR40257:SF1">
    <property type="entry name" value="DUF1330 DOMAIN-CONTAINING PROTEIN"/>
    <property type="match status" value="1"/>
</dbReference>
<evidence type="ECO:0000313" key="2">
    <source>
        <dbReference type="EMBL" id="TFU03380.1"/>
    </source>
</evidence>
<organism evidence="2 3">
    <name type="scientific">Glacieibacterium arshaanense</name>
    <dbReference type="NCBI Taxonomy" id="2511025"/>
    <lineage>
        <taxon>Bacteria</taxon>
        <taxon>Pseudomonadati</taxon>
        <taxon>Pseudomonadota</taxon>
        <taxon>Alphaproteobacteria</taxon>
        <taxon>Sphingomonadales</taxon>
        <taxon>Sphingosinicellaceae</taxon>
        <taxon>Glacieibacterium</taxon>
    </lineage>
</organism>
<evidence type="ECO:0000313" key="3">
    <source>
        <dbReference type="Proteomes" id="UP000297737"/>
    </source>
</evidence>
<dbReference type="Gene3D" id="3.30.70.100">
    <property type="match status" value="1"/>
</dbReference>
<protein>
    <submittedName>
        <fullName evidence="2">DUF1330 domain-containing protein</fullName>
    </submittedName>
</protein>
<name>A0A4Y9ENT1_9SPHN</name>
<sequence>MTKFTGERGDRSIDPTADQVRNLRDNGPEGPVVMLNLLKFRDLAQYPPEAGEPPCSGAAAYARYQTAFSEALKPLTQAEILYDGPVNNIVIGMAGSIETDWDKVLLVRYPSRGHFLGMMADAEYRKSLVHRYAGLERTVLLQCAG</sequence>
<dbReference type="RefSeq" id="WP_135245972.1">
    <property type="nucleotide sequence ID" value="NZ_SIHO01000002.1"/>
</dbReference>
<feature type="compositionally biased region" description="Basic and acidic residues" evidence="1">
    <location>
        <begin position="1"/>
        <end position="13"/>
    </location>
</feature>
<feature type="region of interest" description="Disordered" evidence="1">
    <location>
        <begin position="1"/>
        <end position="27"/>
    </location>
</feature>
<dbReference type="PANTHER" id="PTHR40257">
    <property type="match status" value="1"/>
</dbReference>
<dbReference type="InterPro" id="IPR011008">
    <property type="entry name" value="Dimeric_a/b-barrel"/>
</dbReference>
<dbReference type="SUPFAM" id="SSF54909">
    <property type="entry name" value="Dimeric alpha+beta barrel"/>
    <property type="match status" value="1"/>
</dbReference>